<feature type="compositionally biased region" description="Polar residues" evidence="2">
    <location>
        <begin position="585"/>
        <end position="596"/>
    </location>
</feature>
<organism evidence="3 4">
    <name type="scientific">Emericellopsis atlantica</name>
    <dbReference type="NCBI Taxonomy" id="2614577"/>
    <lineage>
        <taxon>Eukaryota</taxon>
        <taxon>Fungi</taxon>
        <taxon>Dikarya</taxon>
        <taxon>Ascomycota</taxon>
        <taxon>Pezizomycotina</taxon>
        <taxon>Sordariomycetes</taxon>
        <taxon>Hypocreomycetidae</taxon>
        <taxon>Hypocreales</taxon>
        <taxon>Bionectriaceae</taxon>
        <taxon>Emericellopsis</taxon>
    </lineage>
</organism>
<evidence type="ECO:0000313" key="3">
    <source>
        <dbReference type="EMBL" id="KAG9254429.1"/>
    </source>
</evidence>
<keyword evidence="1" id="KW-0175">Coiled coil</keyword>
<evidence type="ECO:0000313" key="4">
    <source>
        <dbReference type="Proteomes" id="UP000887229"/>
    </source>
</evidence>
<dbReference type="Proteomes" id="UP000887229">
    <property type="component" value="Unassembled WGS sequence"/>
</dbReference>
<feature type="region of interest" description="Disordered" evidence="2">
    <location>
        <begin position="513"/>
        <end position="564"/>
    </location>
</feature>
<reference evidence="3" key="1">
    <citation type="journal article" date="2021" name="IMA Fungus">
        <title>Genomic characterization of three marine fungi, including Emericellopsis atlantica sp. nov. with signatures of a generalist lifestyle and marine biomass degradation.</title>
        <authorList>
            <person name="Hagestad O.C."/>
            <person name="Hou L."/>
            <person name="Andersen J.H."/>
            <person name="Hansen E.H."/>
            <person name="Altermark B."/>
            <person name="Li C."/>
            <person name="Kuhnert E."/>
            <person name="Cox R.J."/>
            <person name="Crous P.W."/>
            <person name="Spatafora J.W."/>
            <person name="Lail K."/>
            <person name="Amirebrahimi M."/>
            <person name="Lipzen A."/>
            <person name="Pangilinan J."/>
            <person name="Andreopoulos W."/>
            <person name="Hayes R.D."/>
            <person name="Ng V."/>
            <person name="Grigoriev I.V."/>
            <person name="Jackson S.A."/>
            <person name="Sutton T.D.S."/>
            <person name="Dobson A.D.W."/>
            <person name="Rama T."/>
        </authorList>
    </citation>
    <scope>NUCLEOTIDE SEQUENCE</scope>
    <source>
        <strain evidence="3">TS7</strain>
    </source>
</reference>
<evidence type="ECO:0000256" key="1">
    <source>
        <dbReference type="SAM" id="Coils"/>
    </source>
</evidence>
<dbReference type="AlphaFoldDB" id="A0A9P8CP38"/>
<proteinExistence type="predicted"/>
<comment type="caution">
    <text evidence="3">The sequence shown here is derived from an EMBL/GenBank/DDBJ whole genome shotgun (WGS) entry which is preliminary data.</text>
</comment>
<feature type="region of interest" description="Disordered" evidence="2">
    <location>
        <begin position="581"/>
        <end position="640"/>
    </location>
</feature>
<dbReference type="GeneID" id="70293119"/>
<gene>
    <name evidence="3" type="ORF">F5Z01DRAFT_636504</name>
</gene>
<sequence>MEDEIEMLNRLAPGHALGVEYSTENDTPSGSEFAPSGPPSPRGEPRINESEAGCPNLRSPRNPQRLLPGDEIEYASGMQLAPKGVLHPPGSKNVQDWNDLIPSTYENSRGGSRQRHQPVYYLGGYRFEFRHDRPPDEKALQGYVFRRVILDGDAPYPHPVDKPHLYMLNALATVVNSLGFPQALVDEIGLQVKSSFTAPGYKNTKCIADHGIVVAWRCELPWWAAYLLATWFGPATFRNSRMHTKTIQDRYGWSFEFHTMPSFHMIVWDILNIIWKKNTDIAPLNIHPPFKPQHVLPLSTPRGTEDDVGWGQNAKAAVEYYQDYITKLSSELQKQDIDLEECLKTEFRFALGVDTRGRELTREENIEEFLPNDMDPFGETAPAANWNDRIQRLARGRIRTCPQFENPGSLFYFAIRGDNEHGLNIEKTASRLATLAGGMDYLDTERDQHERQVKKLEKEIEILRNDKAILRKKLDESRRREKCNENDYSKSTAEFNSLCTKIGRLITEAQGSVEQAKRSTKASAQPFESEAPTRKAFNAKKVFTGRNSGHKAPAHDSDDEDIYEEGDLGDLLPIWRPSARASKNPYRSHTNESRGSIPNHIQEIASHVASRGASQRTPRPLSDTEGDSSAPQRKRFRKDK</sequence>
<name>A0A9P8CP38_9HYPO</name>
<dbReference type="EMBL" id="MU251254">
    <property type="protein sequence ID" value="KAG9254429.1"/>
    <property type="molecule type" value="Genomic_DNA"/>
</dbReference>
<feature type="coiled-coil region" evidence="1">
    <location>
        <begin position="439"/>
        <end position="480"/>
    </location>
</feature>
<feature type="region of interest" description="Disordered" evidence="2">
    <location>
        <begin position="1"/>
        <end position="66"/>
    </location>
</feature>
<dbReference type="RefSeq" id="XP_046118353.1">
    <property type="nucleotide sequence ID" value="XM_046262216.1"/>
</dbReference>
<evidence type="ECO:0000256" key="2">
    <source>
        <dbReference type="SAM" id="MobiDB-lite"/>
    </source>
</evidence>
<accession>A0A9P8CP38</accession>
<keyword evidence="4" id="KW-1185">Reference proteome</keyword>
<protein>
    <submittedName>
        <fullName evidence="3">Uncharacterized protein</fullName>
    </submittedName>
</protein>